<dbReference type="Proteomes" id="UP001642484">
    <property type="component" value="Unassembled WGS sequence"/>
</dbReference>
<proteinExistence type="predicted"/>
<feature type="compositionally biased region" description="Low complexity" evidence="1">
    <location>
        <begin position="312"/>
        <end position="328"/>
    </location>
</feature>
<sequence>MEELEATQKYLASTSSHADCTQQQCTLWIRRLSQMSLEPGLAISWIATIKRGPWTPEQLELLIQGVNSAVLRHGSGSRGRRSSQTVDDFSAYLTKADHAILQGDGNLTVKLNALVTRMVLVGIHLPSERTIGVILSQASAMGLEMGDGSAKDRLAVVHELKRLLRATLKNTPRKREHLATFPPTPAGLPEWLQKEAYDEADPPVAFALPIIREQVPMRRTNKAVVKETQVSPSASSGLQGPQHQLMMWMQELLNAQQQQRQPSVQLLKPAGRKRPLALPAPGHEACQKAKTDENGESQDTPEQPERADVSRQASPQNAVPQPAPAALPNTVPAIENGQPHETAPKPIAALNMPDIAAIRIKGGKQLCQFGCHGQSKEALYRIANEAIDSMTQGTLQLADCKGFCEEKAAHLGRAAGSPFENANQVLTAPNTTSYVSQSGLSAVLKSVRDNGLPDALSRTAVKRARERALPESLWTNIELELDDGTLKCFPVIDPVQLLKFMLEEIPSFADYFEGQLSKHPCSDAAPWTEVLPGNALKPRNDRKFIAFYWSLVQFDAGCAQEALWFHVGCLRSNRMASVKFGWAQYFKKATALFFTSPFNLALGLSVYPLIRCMLVHEVPDGLSPEIDIAKNSFFALAQVLDHLKRLITGTVTPSDLRQSIHTHMALRLKAYGEAGFQPKCHYCAHLPDFMERQPLMNCFVHERKHKELKRFGNDFANANRSDSCEKHLLQVCLRQVNSLKDLKQFHGVHMDNPSVATKETAQYVKTAFNLNPMLPLAVEMSNQVFVRPGLSCSAKDVVLVQTESGQYPVPVLRPLVPLERSGEQSVPGV</sequence>
<keyword evidence="3" id="KW-1185">Reference proteome</keyword>
<reference evidence="2 3" key="1">
    <citation type="submission" date="2024-02" db="EMBL/GenBank/DDBJ databases">
        <authorList>
            <person name="Chen Y."/>
            <person name="Shah S."/>
            <person name="Dougan E. K."/>
            <person name="Thang M."/>
            <person name="Chan C."/>
        </authorList>
    </citation>
    <scope>NUCLEOTIDE SEQUENCE [LARGE SCALE GENOMIC DNA]</scope>
</reference>
<name>A0ABP0HWE2_9DINO</name>
<evidence type="ECO:0000313" key="2">
    <source>
        <dbReference type="EMBL" id="CAK8994556.1"/>
    </source>
</evidence>
<protein>
    <submittedName>
        <fullName evidence="2">Uncharacterized protein</fullName>
    </submittedName>
</protein>
<dbReference type="EMBL" id="CAXAMN010001448">
    <property type="protein sequence ID" value="CAK8994556.1"/>
    <property type="molecule type" value="Genomic_DNA"/>
</dbReference>
<accession>A0ABP0HWE2</accession>
<evidence type="ECO:0000256" key="1">
    <source>
        <dbReference type="SAM" id="MobiDB-lite"/>
    </source>
</evidence>
<organism evidence="2 3">
    <name type="scientific">Durusdinium trenchii</name>
    <dbReference type="NCBI Taxonomy" id="1381693"/>
    <lineage>
        <taxon>Eukaryota</taxon>
        <taxon>Sar</taxon>
        <taxon>Alveolata</taxon>
        <taxon>Dinophyceae</taxon>
        <taxon>Suessiales</taxon>
        <taxon>Symbiodiniaceae</taxon>
        <taxon>Durusdinium</taxon>
    </lineage>
</organism>
<evidence type="ECO:0000313" key="3">
    <source>
        <dbReference type="Proteomes" id="UP001642484"/>
    </source>
</evidence>
<comment type="caution">
    <text evidence="2">The sequence shown here is derived from an EMBL/GenBank/DDBJ whole genome shotgun (WGS) entry which is preliminary data.</text>
</comment>
<feature type="region of interest" description="Disordered" evidence="1">
    <location>
        <begin position="274"/>
        <end position="345"/>
    </location>
</feature>
<gene>
    <name evidence="2" type="ORF">CCMP2556_LOCUS3693</name>
</gene>